<feature type="domain" description="UDP-glucose/GDP-mannose dehydrogenase C-terminal" evidence="10">
    <location>
        <begin position="326"/>
        <end position="428"/>
    </location>
</feature>
<evidence type="ECO:0000256" key="9">
    <source>
        <dbReference type="PIRSR" id="PIRSR500134-3"/>
    </source>
</evidence>
<dbReference type="GO" id="GO:0003979">
    <property type="term" value="F:UDP-glucose 6-dehydrogenase activity"/>
    <property type="evidence" value="ECO:0007669"/>
    <property type="project" value="UniProtKB-EC"/>
</dbReference>
<feature type="binding site" evidence="9">
    <location>
        <position position="164"/>
    </location>
    <ligand>
        <name>NAD(+)</name>
        <dbReference type="ChEBI" id="CHEBI:57540"/>
    </ligand>
</feature>
<feature type="active site" description="Nucleophile" evidence="7">
    <location>
        <position position="273"/>
    </location>
</feature>
<dbReference type="InterPro" id="IPR001732">
    <property type="entry name" value="UDP-Glc/GDP-Man_DH_N"/>
</dbReference>
<dbReference type="GO" id="GO:0000271">
    <property type="term" value="P:polysaccharide biosynthetic process"/>
    <property type="evidence" value="ECO:0007669"/>
    <property type="project" value="InterPro"/>
</dbReference>
<evidence type="ECO:0000259" key="10">
    <source>
        <dbReference type="SMART" id="SM00984"/>
    </source>
</evidence>
<feature type="binding site" evidence="9">
    <location>
        <position position="38"/>
    </location>
    <ligand>
        <name>NAD(+)</name>
        <dbReference type="ChEBI" id="CHEBI:57540"/>
    </ligand>
</feature>
<dbReference type="EC" id="1.1.1.22" evidence="3"/>
<dbReference type="InterPro" id="IPR028357">
    <property type="entry name" value="UDPglc_DH_bac"/>
</dbReference>
<feature type="binding site" evidence="8">
    <location>
        <begin position="262"/>
        <end position="266"/>
    </location>
    <ligand>
        <name>substrate</name>
    </ligand>
</feature>
<dbReference type="SUPFAM" id="SSF51735">
    <property type="entry name" value="NAD(P)-binding Rossmann-fold domains"/>
    <property type="match status" value="1"/>
</dbReference>
<comment type="similarity">
    <text evidence="2">Belongs to the UDP-glucose/GDP-mannose dehydrogenase family.</text>
</comment>
<gene>
    <name evidence="11" type="ORF">AC477_04750</name>
</gene>
<dbReference type="NCBIfam" id="TIGR03026">
    <property type="entry name" value="NDP-sugDHase"/>
    <property type="match status" value="1"/>
</dbReference>
<feature type="binding site" evidence="8">
    <location>
        <position position="270"/>
    </location>
    <ligand>
        <name>substrate</name>
    </ligand>
</feature>
<dbReference type="InterPro" id="IPR014026">
    <property type="entry name" value="UDP-Glc/GDP-Man_DH_dimer"/>
</dbReference>
<comment type="caution">
    <text evidence="11">The sequence shown here is derived from an EMBL/GenBank/DDBJ whole genome shotgun (WGS) entry which is preliminary data.</text>
</comment>
<dbReference type="InterPro" id="IPR036220">
    <property type="entry name" value="UDP-Glc/GDP-Man_DH_C_sf"/>
</dbReference>
<proteinExistence type="inferred from homology"/>
<dbReference type="AlphaFoldDB" id="A0A0M0BR04"/>
<dbReference type="Pfam" id="PF00984">
    <property type="entry name" value="UDPG_MGDP_dh"/>
    <property type="match status" value="1"/>
</dbReference>
<evidence type="ECO:0000313" key="11">
    <source>
        <dbReference type="EMBL" id="KON30671.1"/>
    </source>
</evidence>
<feature type="binding site" evidence="9">
    <location>
        <position position="340"/>
    </location>
    <ligand>
        <name>NAD(+)</name>
        <dbReference type="ChEBI" id="CHEBI:57540"/>
    </ligand>
</feature>
<comment type="catalytic activity">
    <reaction evidence="6">
        <text>UDP-alpha-D-glucose + 2 NAD(+) + H2O = UDP-alpha-D-glucuronate + 2 NADH + 3 H(+)</text>
        <dbReference type="Rhea" id="RHEA:23596"/>
        <dbReference type="ChEBI" id="CHEBI:15377"/>
        <dbReference type="ChEBI" id="CHEBI:15378"/>
        <dbReference type="ChEBI" id="CHEBI:57540"/>
        <dbReference type="ChEBI" id="CHEBI:57945"/>
        <dbReference type="ChEBI" id="CHEBI:58052"/>
        <dbReference type="ChEBI" id="CHEBI:58885"/>
        <dbReference type="EC" id="1.1.1.22"/>
    </reaction>
</comment>
<dbReference type="SUPFAM" id="SSF48179">
    <property type="entry name" value="6-phosphogluconate dehydrogenase C-terminal domain-like"/>
    <property type="match status" value="1"/>
</dbReference>
<feature type="binding site" evidence="9">
    <location>
        <position position="276"/>
    </location>
    <ligand>
        <name>NAD(+)</name>
        <dbReference type="ChEBI" id="CHEBI:57540"/>
    </ligand>
</feature>
<feature type="non-terminal residue" evidence="11">
    <location>
        <position position="445"/>
    </location>
</feature>
<dbReference type="GO" id="GO:0051287">
    <property type="term" value="F:NAD binding"/>
    <property type="evidence" value="ECO:0007669"/>
    <property type="project" value="InterPro"/>
</dbReference>
<dbReference type="InterPro" id="IPR036291">
    <property type="entry name" value="NAD(P)-bd_dom_sf"/>
</dbReference>
<accession>A0A0M0BR04</accession>
<evidence type="ECO:0000256" key="6">
    <source>
        <dbReference type="ARBA" id="ARBA00047473"/>
    </source>
</evidence>
<dbReference type="Gene3D" id="3.40.50.720">
    <property type="entry name" value="NAD(P)-binding Rossmann-like Domain"/>
    <property type="match status" value="2"/>
</dbReference>
<reference evidence="11 12" key="1">
    <citation type="submission" date="2015-06" db="EMBL/GenBank/DDBJ databases">
        <title>New insights into the roles of widespread benthic archaea in carbon and nitrogen cycling.</title>
        <authorList>
            <person name="Lazar C.S."/>
            <person name="Baker B.J."/>
            <person name="Seitz K.W."/>
            <person name="Hyde A.S."/>
            <person name="Dick G.J."/>
            <person name="Hinrichs K.-U."/>
            <person name="Teske A.P."/>
        </authorList>
    </citation>
    <scope>NUCLEOTIDE SEQUENCE [LARGE SCALE GENOMIC DNA]</scope>
    <source>
        <strain evidence="11">SG8-32-1</strain>
    </source>
</reference>
<feature type="binding site" evidence="9">
    <location>
        <position position="33"/>
    </location>
    <ligand>
        <name>NAD(+)</name>
        <dbReference type="ChEBI" id="CHEBI:57540"/>
    </ligand>
</feature>
<dbReference type="InterPro" id="IPR014027">
    <property type="entry name" value="UDP-Glc/GDP-Man_DH_C"/>
</dbReference>
<feature type="binding site" evidence="8">
    <location>
        <begin position="161"/>
        <end position="164"/>
    </location>
    <ligand>
        <name>substrate</name>
    </ligand>
</feature>
<comment type="pathway">
    <text evidence="1">Nucleotide-sugar biosynthesis; UDP-alpha-D-glucuronate biosynthesis; UDP-alpha-D-glucuronate from UDP-alpha-D-glucose: step 1/1.</text>
</comment>
<dbReference type="Pfam" id="PF03721">
    <property type="entry name" value="UDPG_MGDP_dh_N"/>
    <property type="match status" value="1"/>
</dbReference>
<evidence type="ECO:0000256" key="1">
    <source>
        <dbReference type="ARBA" id="ARBA00004701"/>
    </source>
</evidence>
<evidence type="ECO:0000256" key="4">
    <source>
        <dbReference type="ARBA" id="ARBA00023002"/>
    </source>
</evidence>
<keyword evidence="4" id="KW-0560">Oxidoreductase</keyword>
<sequence length="445" mass="48755">MESQTISIVGLGYVGLCTGVGFASKGFSVIMVDNDPKKVTAVTKGIPPFHEPDLEKLLQEGIKSGLLKATLDIEQAIKNTDVTFITVGTPSNPDGSIDLKQIKSCATEISKALAKKDKYHLIIVKSTVVPGTTENIVKPLLEKYSNKKAGSGFGLCMNPEFLREGSAIFDTLHPDRIVIGENDKESGNLLHAMYQELYGKTTPFVRTNLPTAELIKYANNAFLATKISYINTIANICEKIPSTDITVVSQGLGFDQRINPQFLRAGIGYGGSCFPKDVNALIAMADQVGYSAILLKDVQEVNENQAKHTVEIVQKILGELVGKRIAILGLAFKPDTDDMREARSIPIINELLNKGATITAYDPIAHSSAFSVFGNKINYVNSAISCLKDADCCILVTEWNEFKHLKPDDFKKHMKQPILIDGRRIYNPTEYRKKIQFEAIGLGPT</sequence>
<dbReference type="PATRIC" id="fig|1685124.3.peg.952"/>
<feature type="binding site" evidence="8">
    <location>
        <position position="216"/>
    </location>
    <ligand>
        <name>substrate</name>
    </ligand>
</feature>
<evidence type="ECO:0000256" key="5">
    <source>
        <dbReference type="ARBA" id="ARBA00023027"/>
    </source>
</evidence>
<dbReference type="PIRSF" id="PIRSF500134">
    <property type="entry name" value="UDPglc_DH_bac"/>
    <property type="match status" value="1"/>
</dbReference>
<dbReference type="EMBL" id="LFWU01000118">
    <property type="protein sequence ID" value="KON30671.1"/>
    <property type="molecule type" value="Genomic_DNA"/>
</dbReference>
<dbReference type="UniPathway" id="UPA00038">
    <property type="reaction ID" value="UER00491"/>
</dbReference>
<dbReference type="Proteomes" id="UP000037237">
    <property type="component" value="Unassembled WGS sequence"/>
</dbReference>
<dbReference type="SMART" id="SM00984">
    <property type="entry name" value="UDPG_MGDP_dh_C"/>
    <property type="match status" value="1"/>
</dbReference>
<evidence type="ECO:0000256" key="8">
    <source>
        <dbReference type="PIRSR" id="PIRSR500134-2"/>
    </source>
</evidence>
<name>A0A0M0BR04_9ARCH</name>
<dbReference type="PANTHER" id="PTHR43750:SF3">
    <property type="entry name" value="UDP-GLUCOSE 6-DEHYDROGENASE TUAD"/>
    <property type="match status" value="1"/>
</dbReference>
<evidence type="ECO:0000256" key="2">
    <source>
        <dbReference type="ARBA" id="ARBA00006601"/>
    </source>
</evidence>
<dbReference type="PIRSF" id="PIRSF000124">
    <property type="entry name" value="UDPglc_GDPman_dh"/>
    <property type="match status" value="1"/>
</dbReference>
<dbReference type="SUPFAM" id="SSF52413">
    <property type="entry name" value="UDP-glucose/GDP-mannose dehydrogenase C-terminal domain"/>
    <property type="match status" value="1"/>
</dbReference>
<keyword evidence="5 9" id="KW-0520">NAD</keyword>
<feature type="binding site" evidence="9">
    <location>
        <position position="127"/>
    </location>
    <ligand>
        <name>NAD(+)</name>
        <dbReference type="ChEBI" id="CHEBI:57540"/>
    </ligand>
</feature>
<dbReference type="InterPro" id="IPR017476">
    <property type="entry name" value="UDP-Glc/GDP-Man"/>
</dbReference>
<feature type="binding site" evidence="8">
    <location>
        <position position="333"/>
    </location>
    <ligand>
        <name>substrate</name>
    </ligand>
</feature>
<evidence type="ECO:0000313" key="12">
    <source>
        <dbReference type="Proteomes" id="UP000037237"/>
    </source>
</evidence>
<dbReference type="InterPro" id="IPR008927">
    <property type="entry name" value="6-PGluconate_DH-like_C_sf"/>
</dbReference>
<protein>
    <recommendedName>
        <fullName evidence="3">UDP-glucose 6-dehydrogenase</fullName>
        <ecNumber evidence="3">1.1.1.22</ecNumber>
    </recommendedName>
</protein>
<evidence type="ECO:0000256" key="7">
    <source>
        <dbReference type="PIRSR" id="PIRSR500134-1"/>
    </source>
</evidence>
<dbReference type="Pfam" id="PF03720">
    <property type="entry name" value="UDPG_MGDP_dh_C"/>
    <property type="match status" value="1"/>
</dbReference>
<feature type="binding site" evidence="9">
    <location>
        <position position="89"/>
    </location>
    <ligand>
        <name>NAD(+)</name>
        <dbReference type="ChEBI" id="CHEBI:57540"/>
    </ligand>
</feature>
<dbReference type="Gene3D" id="1.20.5.100">
    <property type="entry name" value="Cytochrome c1, transmembrane anchor, C-terminal"/>
    <property type="match status" value="1"/>
</dbReference>
<dbReference type="GO" id="GO:0006065">
    <property type="term" value="P:UDP-glucuronate biosynthetic process"/>
    <property type="evidence" value="ECO:0007669"/>
    <property type="project" value="UniProtKB-UniPathway"/>
</dbReference>
<dbReference type="PANTHER" id="PTHR43750">
    <property type="entry name" value="UDP-GLUCOSE 6-DEHYDROGENASE TUAD"/>
    <property type="match status" value="1"/>
</dbReference>
<organism evidence="11 12">
    <name type="scientific">miscellaneous Crenarchaeota group-1 archaeon SG8-32-1</name>
    <dbReference type="NCBI Taxonomy" id="1685124"/>
    <lineage>
        <taxon>Archaea</taxon>
        <taxon>Candidatus Bathyarchaeota</taxon>
        <taxon>MCG-1</taxon>
    </lineage>
</organism>
<evidence type="ECO:0000256" key="3">
    <source>
        <dbReference type="ARBA" id="ARBA00012954"/>
    </source>
</evidence>